<evidence type="ECO:0000313" key="1">
    <source>
        <dbReference type="EMBL" id="MBX22648.1"/>
    </source>
</evidence>
<name>A0A2P2LXH2_RHIMU</name>
<proteinExistence type="predicted"/>
<accession>A0A2P2LXH2</accession>
<dbReference type="AlphaFoldDB" id="A0A2P2LXH2"/>
<dbReference type="EMBL" id="GGEC01042164">
    <property type="protein sequence ID" value="MBX22648.1"/>
    <property type="molecule type" value="Transcribed_RNA"/>
</dbReference>
<reference evidence="1" key="1">
    <citation type="submission" date="2018-02" db="EMBL/GenBank/DDBJ databases">
        <title>Rhizophora mucronata_Transcriptome.</title>
        <authorList>
            <person name="Meera S.P."/>
            <person name="Sreeshan A."/>
            <person name="Augustine A."/>
        </authorList>
    </citation>
    <scope>NUCLEOTIDE SEQUENCE</scope>
    <source>
        <tissue evidence="1">Leaf</tissue>
    </source>
</reference>
<protein>
    <submittedName>
        <fullName evidence="1">Uncharacterized protein</fullName>
    </submittedName>
</protein>
<sequence>MFFYWLDPCLPGLMLKFLFSLKGLSVKNFDGMADIF</sequence>
<organism evidence="1">
    <name type="scientific">Rhizophora mucronata</name>
    <name type="common">Asiatic mangrove</name>
    <dbReference type="NCBI Taxonomy" id="61149"/>
    <lineage>
        <taxon>Eukaryota</taxon>
        <taxon>Viridiplantae</taxon>
        <taxon>Streptophyta</taxon>
        <taxon>Embryophyta</taxon>
        <taxon>Tracheophyta</taxon>
        <taxon>Spermatophyta</taxon>
        <taxon>Magnoliopsida</taxon>
        <taxon>eudicotyledons</taxon>
        <taxon>Gunneridae</taxon>
        <taxon>Pentapetalae</taxon>
        <taxon>rosids</taxon>
        <taxon>fabids</taxon>
        <taxon>Malpighiales</taxon>
        <taxon>Rhizophoraceae</taxon>
        <taxon>Rhizophora</taxon>
    </lineage>
</organism>